<dbReference type="Gene3D" id="3.50.50.60">
    <property type="entry name" value="FAD/NAD(P)-binding domain"/>
    <property type="match status" value="1"/>
</dbReference>
<keyword evidence="2" id="KW-1185">Reference proteome</keyword>
<organism evidence="1 2">
    <name type="scientific">Apiospora marii</name>
    <dbReference type="NCBI Taxonomy" id="335849"/>
    <lineage>
        <taxon>Eukaryota</taxon>
        <taxon>Fungi</taxon>
        <taxon>Dikarya</taxon>
        <taxon>Ascomycota</taxon>
        <taxon>Pezizomycotina</taxon>
        <taxon>Sordariomycetes</taxon>
        <taxon>Xylariomycetidae</taxon>
        <taxon>Amphisphaeriales</taxon>
        <taxon>Apiosporaceae</taxon>
        <taxon>Apiospora</taxon>
    </lineage>
</organism>
<protein>
    <submittedName>
        <fullName evidence="1">Flavin monooxygenase-like protein</fullName>
    </submittedName>
</protein>
<evidence type="ECO:0000313" key="2">
    <source>
        <dbReference type="Proteomes" id="UP001396898"/>
    </source>
</evidence>
<name>A0ABR1RGA2_9PEZI</name>
<reference evidence="1 2" key="1">
    <citation type="submission" date="2023-01" db="EMBL/GenBank/DDBJ databases">
        <title>Analysis of 21 Apiospora genomes using comparative genomics revels a genus with tremendous synthesis potential of carbohydrate active enzymes and secondary metabolites.</title>
        <authorList>
            <person name="Sorensen T."/>
        </authorList>
    </citation>
    <scope>NUCLEOTIDE SEQUENCE [LARGE SCALE GENOMIC DNA]</scope>
    <source>
        <strain evidence="1 2">CBS 20057</strain>
    </source>
</reference>
<dbReference type="EMBL" id="JAQQWI010000016">
    <property type="protein sequence ID" value="KAK8009490.1"/>
    <property type="molecule type" value="Genomic_DNA"/>
</dbReference>
<evidence type="ECO:0000313" key="1">
    <source>
        <dbReference type="EMBL" id="KAK8009490.1"/>
    </source>
</evidence>
<sequence length="134" mass="15180">MVPLHLCTQQQRNSLAFIGFHQSVLTVLVAQAQALWITAWMQGKLRTPLTGVLACSEWAYLQAEYHRLRHLGSAFPDLVLDSIPYIDLLLGDLGLSSTRKEGWLSDLLGQYRPHDYEGIVEEWIKTWSSVTELG</sequence>
<gene>
    <name evidence="1" type="ORF">PG991_012041</name>
</gene>
<proteinExistence type="predicted"/>
<comment type="caution">
    <text evidence="1">The sequence shown here is derived from an EMBL/GenBank/DDBJ whole genome shotgun (WGS) entry which is preliminary data.</text>
</comment>
<accession>A0ABR1RGA2</accession>
<dbReference type="InterPro" id="IPR036188">
    <property type="entry name" value="FAD/NAD-bd_sf"/>
</dbReference>
<dbReference type="Proteomes" id="UP001396898">
    <property type="component" value="Unassembled WGS sequence"/>
</dbReference>